<proteinExistence type="predicted"/>
<feature type="domain" description="NAD(P)-binding" evidence="1">
    <location>
        <begin position="7"/>
        <end position="141"/>
    </location>
</feature>
<gene>
    <name evidence="2" type="ORF">NCTC5386_00791</name>
</gene>
<dbReference type="InterPro" id="IPR051207">
    <property type="entry name" value="ComplexI_NDUFA9_subunit"/>
</dbReference>
<protein>
    <submittedName>
        <fullName evidence="2">NADH dehydrogenase</fullName>
        <ecNumber evidence="2">1.6.99.3</ecNumber>
    </submittedName>
</protein>
<dbReference type="Gene3D" id="3.40.50.720">
    <property type="entry name" value="NAD(P)-binding Rossmann-like Domain"/>
    <property type="match status" value="1"/>
</dbReference>
<keyword evidence="2" id="KW-0560">Oxidoreductase</keyword>
<dbReference type="Proteomes" id="UP000394068">
    <property type="component" value="Unassembled WGS sequence"/>
</dbReference>
<dbReference type="Pfam" id="PF13460">
    <property type="entry name" value="NAD_binding_10"/>
    <property type="match status" value="1"/>
</dbReference>
<dbReference type="EC" id="1.6.99.3" evidence="2"/>
<dbReference type="EMBL" id="CABEHT010000001">
    <property type="protein sequence ID" value="VTS12958.1"/>
    <property type="molecule type" value="Genomic_DNA"/>
</dbReference>
<dbReference type="GO" id="GO:0016491">
    <property type="term" value="F:oxidoreductase activity"/>
    <property type="evidence" value="ECO:0007669"/>
    <property type="project" value="UniProtKB-KW"/>
</dbReference>
<dbReference type="AlphaFoldDB" id="A0A4U9XKA8"/>
<reference evidence="2 3" key="1">
    <citation type="submission" date="2019-05" db="EMBL/GenBank/DDBJ databases">
        <authorList>
            <consortium name="Pathogen Informatics"/>
        </authorList>
    </citation>
    <scope>NUCLEOTIDE SEQUENCE [LARGE SCALE GENOMIC DNA]</scope>
    <source>
        <strain evidence="2 3">NCTC5386</strain>
    </source>
</reference>
<dbReference type="InterPro" id="IPR016040">
    <property type="entry name" value="NAD(P)-bd_dom"/>
</dbReference>
<evidence type="ECO:0000313" key="2">
    <source>
        <dbReference type="EMBL" id="VTS12958.1"/>
    </source>
</evidence>
<dbReference type="InterPro" id="IPR036291">
    <property type="entry name" value="NAD(P)-bd_dom_sf"/>
</dbReference>
<evidence type="ECO:0000313" key="3">
    <source>
        <dbReference type="Proteomes" id="UP000394068"/>
    </source>
</evidence>
<organism evidence="2 3">
    <name type="scientific">Streptococcus pseudoporcinus</name>
    <dbReference type="NCBI Taxonomy" id="361101"/>
    <lineage>
        <taxon>Bacteria</taxon>
        <taxon>Bacillati</taxon>
        <taxon>Bacillota</taxon>
        <taxon>Bacilli</taxon>
        <taxon>Lactobacillales</taxon>
        <taxon>Streptococcaceae</taxon>
        <taxon>Streptococcus</taxon>
    </lineage>
</organism>
<dbReference type="RefSeq" id="WP_077323117.1">
    <property type="nucleotide sequence ID" value="NZ_CABEHT010000001.1"/>
</dbReference>
<accession>A0A4U9XKA8</accession>
<evidence type="ECO:0000259" key="1">
    <source>
        <dbReference type="Pfam" id="PF13460"/>
    </source>
</evidence>
<dbReference type="SUPFAM" id="SSF51735">
    <property type="entry name" value="NAD(P)-binding Rossmann-fold domains"/>
    <property type="match status" value="1"/>
</dbReference>
<dbReference type="PANTHER" id="PTHR12126:SF16">
    <property type="entry name" value="MIOREX COMPLEX COMPONENT 2"/>
    <property type="match status" value="1"/>
</dbReference>
<dbReference type="GO" id="GO:0044877">
    <property type="term" value="F:protein-containing complex binding"/>
    <property type="evidence" value="ECO:0007669"/>
    <property type="project" value="TreeGrafter"/>
</dbReference>
<name>A0A4U9XKA8_9STRE</name>
<sequence>MNIVIAGGSGFLGSQLIEVALQYGHQVTYLSRRRGIGSVFESSNLHFIKGDLLDSTTAPFPIQSFDLLIDCVGAIKPNQLRSLNVQATKGAIKLCKNKHIPKIVYISANSGYPAYLKSKREAEQLIKKSGLDYLLVRPNLLFGKERPLSLIQAKCLFFFAHLPFFTSFFKKRQPHAVREVAEAILQTLENNPSKKILTWSYS</sequence>
<dbReference type="PANTHER" id="PTHR12126">
    <property type="entry name" value="NADH-UBIQUINONE OXIDOREDUCTASE 39 KDA SUBUNIT-RELATED"/>
    <property type="match status" value="1"/>
</dbReference>